<sequence>MSSHTAHSMLTVLACTPILVHLATVTVAALALADSLRAHRRRRPA</sequence>
<evidence type="ECO:0000313" key="2">
    <source>
        <dbReference type="Proteomes" id="UP000683310"/>
    </source>
</evidence>
<dbReference type="RefSeq" id="WP_213560224.1">
    <property type="nucleotide sequence ID" value="NZ_JBHZDI010000283.1"/>
</dbReference>
<proteinExistence type="predicted"/>
<evidence type="ECO:0000313" key="1">
    <source>
        <dbReference type="EMBL" id="QVI24160.1"/>
    </source>
</evidence>
<dbReference type="Proteomes" id="UP000683310">
    <property type="component" value="Chromosome"/>
</dbReference>
<name>A0ABX8D170_9NOCA</name>
<keyword evidence="2" id="KW-1185">Reference proteome</keyword>
<accession>A0ABX8D170</accession>
<protein>
    <submittedName>
        <fullName evidence="1">Uncharacterized protein</fullName>
    </submittedName>
</protein>
<organism evidence="1 2">
    <name type="scientific">Nocardia tengchongensis</name>
    <dbReference type="NCBI Taxonomy" id="2055889"/>
    <lineage>
        <taxon>Bacteria</taxon>
        <taxon>Bacillati</taxon>
        <taxon>Actinomycetota</taxon>
        <taxon>Actinomycetes</taxon>
        <taxon>Mycobacteriales</taxon>
        <taxon>Nocardiaceae</taxon>
        <taxon>Nocardia</taxon>
    </lineage>
</organism>
<dbReference type="EMBL" id="CP074371">
    <property type="protein sequence ID" value="QVI24160.1"/>
    <property type="molecule type" value="Genomic_DNA"/>
</dbReference>
<reference evidence="1 2" key="1">
    <citation type="submission" date="2021-04" db="EMBL/GenBank/DDBJ databases">
        <title>Nocardia tengchongensis.</title>
        <authorList>
            <person name="Zhuang k."/>
            <person name="Ran Y."/>
            <person name="Li W."/>
        </authorList>
    </citation>
    <scope>NUCLEOTIDE SEQUENCE [LARGE SCALE GENOMIC DNA]</scope>
    <source>
        <strain evidence="1 2">CFH S0057</strain>
    </source>
</reference>
<gene>
    <name evidence="1" type="ORF">KHQ06_16115</name>
</gene>